<dbReference type="Pfam" id="PF00156">
    <property type="entry name" value="Pribosyltran"/>
    <property type="match status" value="1"/>
</dbReference>
<name>A0A1T2KSZ9_9GAMM</name>
<gene>
    <name evidence="4" type="ORF">BOW52_11015</name>
</gene>
<evidence type="ECO:0000313" key="5">
    <source>
        <dbReference type="Proteomes" id="UP000190198"/>
    </source>
</evidence>
<evidence type="ECO:0000313" key="4">
    <source>
        <dbReference type="EMBL" id="OOZ35973.1"/>
    </source>
</evidence>
<reference evidence="4 5" key="1">
    <citation type="submission" date="2016-11" db="EMBL/GenBank/DDBJ databases">
        <title>Mixed transmission modes and dynamic genome evolution in an obligate animal-bacterial symbiosis.</title>
        <authorList>
            <person name="Russell S.L."/>
            <person name="Corbett-Detig R.B."/>
            <person name="Cavanaugh C.M."/>
        </authorList>
    </citation>
    <scope>NUCLEOTIDE SEQUENCE [LARGE SCALE GENOMIC DNA]</scope>
    <source>
        <strain evidence="4">Sp-SM6</strain>
    </source>
</reference>
<accession>A0A1T2KSZ9</accession>
<keyword evidence="2" id="KW-0808">Transferase</keyword>
<sequence>MESIEMAERLSCELVSQETVYDLVYKLSDQIRTSDFHPDLVVAISRGGFTPARVICDVLGLFNLTSIRVVHYSKAAVHEQQAYVKYPLCMDIAGQRILLVDDVNDTGDTLKIARAHLESLGPTEVRTAVLHEKTCSPVRAEYQACL</sequence>
<dbReference type="Gene3D" id="3.40.50.2020">
    <property type="match status" value="1"/>
</dbReference>
<dbReference type="CDD" id="cd06223">
    <property type="entry name" value="PRTases_typeI"/>
    <property type="match status" value="1"/>
</dbReference>
<dbReference type="SUPFAM" id="SSF53271">
    <property type="entry name" value="PRTase-like"/>
    <property type="match status" value="1"/>
</dbReference>
<keyword evidence="1" id="KW-0328">Glycosyltransferase</keyword>
<evidence type="ECO:0000259" key="3">
    <source>
        <dbReference type="Pfam" id="PF00156"/>
    </source>
</evidence>
<dbReference type="Proteomes" id="UP000190198">
    <property type="component" value="Unassembled WGS sequence"/>
</dbReference>
<protein>
    <recommendedName>
        <fullName evidence="3">Phosphoribosyltransferase domain-containing protein</fullName>
    </recommendedName>
</protein>
<dbReference type="AlphaFoldDB" id="A0A1T2KSZ9"/>
<dbReference type="PANTHER" id="PTHR43363">
    <property type="entry name" value="HYPOXANTHINE PHOSPHORIBOSYLTRANSFERASE"/>
    <property type="match status" value="1"/>
</dbReference>
<organism evidence="4 5">
    <name type="scientific">Solemya elarraichensis gill symbiont</name>
    <dbReference type="NCBI Taxonomy" id="1918949"/>
    <lineage>
        <taxon>Bacteria</taxon>
        <taxon>Pseudomonadati</taxon>
        <taxon>Pseudomonadota</taxon>
        <taxon>Gammaproteobacteria</taxon>
        <taxon>sulfur-oxidizing symbionts</taxon>
    </lineage>
</organism>
<comment type="caution">
    <text evidence="4">The sequence shown here is derived from an EMBL/GenBank/DDBJ whole genome shotgun (WGS) entry which is preliminary data.</text>
</comment>
<dbReference type="InterPro" id="IPR029057">
    <property type="entry name" value="PRTase-like"/>
</dbReference>
<dbReference type="PANTHER" id="PTHR43363:SF3">
    <property type="entry name" value="XANTHINE-GUANINE PHOSPHORIBOSYLTRANSFERASE"/>
    <property type="match status" value="1"/>
</dbReference>
<keyword evidence="5" id="KW-1185">Reference proteome</keyword>
<proteinExistence type="predicted"/>
<dbReference type="GO" id="GO:0016757">
    <property type="term" value="F:glycosyltransferase activity"/>
    <property type="evidence" value="ECO:0007669"/>
    <property type="project" value="UniProtKB-KW"/>
</dbReference>
<dbReference type="EMBL" id="MPRK01000358">
    <property type="protein sequence ID" value="OOZ35973.1"/>
    <property type="molecule type" value="Genomic_DNA"/>
</dbReference>
<feature type="domain" description="Phosphoribosyltransferase" evidence="3">
    <location>
        <begin position="17"/>
        <end position="140"/>
    </location>
</feature>
<evidence type="ECO:0000256" key="2">
    <source>
        <dbReference type="ARBA" id="ARBA00022679"/>
    </source>
</evidence>
<evidence type="ECO:0000256" key="1">
    <source>
        <dbReference type="ARBA" id="ARBA00022676"/>
    </source>
</evidence>
<dbReference type="InterPro" id="IPR000836">
    <property type="entry name" value="PRTase_dom"/>
</dbReference>